<proteinExistence type="inferred from homology"/>
<keyword evidence="5" id="KW-0653">Protein transport</keyword>
<dbReference type="eggNOG" id="KOG3270">
    <property type="taxonomic scope" value="Eukaryota"/>
</dbReference>
<organism evidence="9 10">
    <name type="scientific">Trichoplax adhaerens</name>
    <name type="common">Trichoplax reptans</name>
    <dbReference type="NCBI Taxonomy" id="10228"/>
    <lineage>
        <taxon>Eukaryota</taxon>
        <taxon>Metazoa</taxon>
        <taxon>Placozoa</taxon>
        <taxon>Uniplacotomia</taxon>
        <taxon>Trichoplacea</taxon>
        <taxon>Trichoplacidae</taxon>
        <taxon>Trichoplax</taxon>
    </lineage>
</organism>
<dbReference type="GO" id="GO:0031902">
    <property type="term" value="C:late endosome membrane"/>
    <property type="evidence" value="ECO:0007669"/>
    <property type="project" value="UniProtKB-SubCell"/>
</dbReference>
<reference evidence="9 10" key="1">
    <citation type="journal article" date="2008" name="Nature">
        <title>The Trichoplax genome and the nature of placozoans.</title>
        <authorList>
            <person name="Srivastava M."/>
            <person name="Begovic E."/>
            <person name="Chapman J."/>
            <person name="Putnam N.H."/>
            <person name="Hellsten U."/>
            <person name="Kawashima T."/>
            <person name="Kuo A."/>
            <person name="Mitros T."/>
            <person name="Salamov A."/>
            <person name="Carpenter M.L."/>
            <person name="Signorovitch A.Y."/>
            <person name="Moreno M.A."/>
            <person name="Kamm K."/>
            <person name="Grimwood J."/>
            <person name="Schmutz J."/>
            <person name="Shapiro H."/>
            <person name="Grigoriev I.V."/>
            <person name="Buss L.W."/>
            <person name="Schierwater B."/>
            <person name="Dellaporta S.L."/>
            <person name="Rokhsar D.S."/>
        </authorList>
    </citation>
    <scope>NUCLEOTIDE SEQUENCE [LARGE SCALE GENOMIC DNA]</scope>
    <source>
        <strain evidence="9 10">Grell-BS-1999</strain>
    </source>
</reference>
<dbReference type="PANTHER" id="PTHR13678:SF2">
    <property type="entry name" value="VACUOLAR PROTEIN SORTING-ASSOCIATED PROTEIN 37A"/>
    <property type="match status" value="1"/>
</dbReference>
<dbReference type="FunCoup" id="B3RXW4">
    <property type="interactions" value="1028"/>
</dbReference>
<dbReference type="InParanoid" id="B3RXW4"/>
<protein>
    <recommendedName>
        <fullName evidence="8">VPS37 C-terminal domain-containing protein</fullName>
    </recommendedName>
</protein>
<dbReference type="GO" id="GO:0006612">
    <property type="term" value="P:protein targeting to membrane"/>
    <property type="evidence" value="ECO:0000318"/>
    <property type="project" value="GO_Central"/>
</dbReference>
<sequence>MASWFPSILTGQTQDRPQVPPIPPITALQQQRQKQIDSLFQYNYNVTETVKSQEFRIVASSTNNATYYLNINLPPQFPDEKPILSVYPSCRHPWINEQMIVTGCPAINGFMVHSCLGLAVQQVVKEFQERPPQLYQQTHQSQRNYNSYPSPPSIPDNNMNMPRAINVNDGDVPYNPPMLFKNNTYNKPEVQTKFPKLRSYSTSELKELRGNHEAIEKFIQNLDEVHMIKEDREQILNRCEDIARMNLAKAPELENRRQSLLELYITREEYQKGLDKAFEIQREHLRDYSVDAIYTNLRVATADADEKSEDLAEKFLDSKSLLIFHNILCINERIIEVHLVIVSSGKLYENYLMLQHAWSLVMNCFCSDCNQRFPYSR</sequence>
<dbReference type="EMBL" id="DS985245">
    <property type="protein sequence ID" value="EDV24498.1"/>
    <property type="molecule type" value="Genomic_DNA"/>
</dbReference>
<evidence type="ECO:0000313" key="9">
    <source>
        <dbReference type="EMBL" id="EDV24498.1"/>
    </source>
</evidence>
<dbReference type="PhylomeDB" id="B3RXW4"/>
<evidence type="ECO:0000259" key="8">
    <source>
        <dbReference type="Pfam" id="PF07200"/>
    </source>
</evidence>
<name>B3RXW4_TRIAD</name>
<feature type="region of interest" description="Disordered" evidence="7">
    <location>
        <begin position="137"/>
        <end position="163"/>
    </location>
</feature>
<feature type="domain" description="VPS37 C-terminal" evidence="8">
    <location>
        <begin position="199"/>
        <end position="319"/>
    </location>
</feature>
<dbReference type="CTD" id="6754033"/>
<keyword evidence="10" id="KW-1185">Reference proteome</keyword>
<dbReference type="OrthoDB" id="10260857at2759"/>
<dbReference type="OMA" id="ANNFTMH"/>
<keyword evidence="3" id="KW-0813">Transport</keyword>
<evidence type="ECO:0000256" key="5">
    <source>
        <dbReference type="ARBA" id="ARBA00022927"/>
    </source>
</evidence>
<dbReference type="PANTHER" id="PTHR13678">
    <property type="entry name" value="VACUOLAR PROTEIN SORTING-ASSOCIATED PROTEIN 37"/>
    <property type="match status" value="1"/>
</dbReference>
<dbReference type="RefSeq" id="XP_002112388.1">
    <property type="nucleotide sequence ID" value="XM_002112352.1"/>
</dbReference>
<evidence type="ECO:0000313" key="10">
    <source>
        <dbReference type="Proteomes" id="UP000009022"/>
    </source>
</evidence>
<evidence type="ECO:0000256" key="1">
    <source>
        <dbReference type="ARBA" id="ARBA00004633"/>
    </source>
</evidence>
<dbReference type="AlphaFoldDB" id="B3RXW4"/>
<comment type="similarity">
    <text evidence="2">Belongs to the VPS37 family.</text>
</comment>
<dbReference type="Pfam" id="PF07200">
    <property type="entry name" value="Mod_r"/>
    <property type="match status" value="1"/>
</dbReference>
<evidence type="ECO:0000256" key="7">
    <source>
        <dbReference type="SAM" id="MobiDB-lite"/>
    </source>
</evidence>
<feature type="region of interest" description="Disordered" evidence="7">
    <location>
        <begin position="1"/>
        <end position="20"/>
    </location>
</feature>
<evidence type="ECO:0000256" key="3">
    <source>
        <dbReference type="ARBA" id="ARBA00022448"/>
    </source>
</evidence>
<accession>B3RXW4</accession>
<dbReference type="Proteomes" id="UP000009022">
    <property type="component" value="Unassembled WGS sequence"/>
</dbReference>
<dbReference type="GO" id="GO:0000813">
    <property type="term" value="C:ESCRT I complex"/>
    <property type="evidence" value="ECO:0000318"/>
    <property type="project" value="GO_Central"/>
</dbReference>
<dbReference type="GeneID" id="6754033"/>
<evidence type="ECO:0000256" key="4">
    <source>
        <dbReference type="ARBA" id="ARBA00022753"/>
    </source>
</evidence>
<comment type="subcellular location">
    <subcellularLocation>
        <location evidence="1">Late endosome membrane</location>
        <topology evidence="1">Peripheral membrane protein</topology>
    </subcellularLocation>
</comment>
<evidence type="ECO:0000256" key="6">
    <source>
        <dbReference type="ARBA" id="ARBA00025010"/>
    </source>
</evidence>
<dbReference type="InterPro" id="IPR009851">
    <property type="entry name" value="Mod_r"/>
</dbReference>
<evidence type="ECO:0000256" key="2">
    <source>
        <dbReference type="ARBA" id="ARBA00007617"/>
    </source>
</evidence>
<dbReference type="GO" id="GO:0006623">
    <property type="term" value="P:protein targeting to vacuole"/>
    <property type="evidence" value="ECO:0000318"/>
    <property type="project" value="GO_Central"/>
</dbReference>
<keyword evidence="4" id="KW-0967">Endosome</keyword>
<dbReference type="GO" id="GO:0043162">
    <property type="term" value="P:ubiquitin-dependent protein catabolic process via the multivesicular body sorting pathway"/>
    <property type="evidence" value="ECO:0000318"/>
    <property type="project" value="GO_Central"/>
</dbReference>
<dbReference type="STRING" id="10228.B3RXW4"/>
<gene>
    <name evidence="9" type="ORF">TRIADDRAFT_56353</name>
</gene>
<dbReference type="KEGG" id="tad:TRIADDRAFT_56353"/>
<dbReference type="HOGENOM" id="CLU_062319_0_0_1"/>
<comment type="function">
    <text evidence="6">Component of the ESCRT-I complex, a regulator of vesicular trafficking process. Required for the sorting of endocytic ubiquitinated cargos into multivesicular bodies. May be involved in cell growth and differentiation.</text>
</comment>